<evidence type="ECO:0000313" key="1">
    <source>
        <dbReference type="EMBL" id="GAI49793.1"/>
    </source>
</evidence>
<gene>
    <name evidence="1" type="ORF">S06H3_57786</name>
</gene>
<dbReference type="EMBL" id="BARV01037339">
    <property type="protein sequence ID" value="GAI49793.1"/>
    <property type="molecule type" value="Genomic_DNA"/>
</dbReference>
<proteinExistence type="predicted"/>
<name>X1P1M9_9ZZZZ</name>
<sequence>MNIAIIDAGPIVFELPATDPTYAVTASEATQDITSNFDDTMDWAVEDGAYMFFFGGSPQNAQRNFFAGPWRKFSLVGGADPAGPVEPNVAASQFAVAEDQKLWCYARIARADGRLSVPFRADVIVAA</sequence>
<comment type="caution">
    <text evidence="1">The sequence shown here is derived from an EMBL/GenBank/DDBJ whole genome shotgun (WGS) entry which is preliminary data.</text>
</comment>
<protein>
    <submittedName>
        <fullName evidence="1">Uncharacterized protein</fullName>
    </submittedName>
</protein>
<reference evidence="1" key="1">
    <citation type="journal article" date="2014" name="Front. Microbiol.">
        <title>High frequency of phylogenetically diverse reductive dehalogenase-homologous genes in deep subseafloor sedimentary metagenomes.</title>
        <authorList>
            <person name="Kawai M."/>
            <person name="Futagami T."/>
            <person name="Toyoda A."/>
            <person name="Takaki Y."/>
            <person name="Nishi S."/>
            <person name="Hori S."/>
            <person name="Arai W."/>
            <person name="Tsubouchi T."/>
            <person name="Morono Y."/>
            <person name="Uchiyama I."/>
            <person name="Ito T."/>
            <person name="Fujiyama A."/>
            <person name="Inagaki F."/>
            <person name="Takami H."/>
        </authorList>
    </citation>
    <scope>NUCLEOTIDE SEQUENCE</scope>
    <source>
        <strain evidence="1">Expedition CK06-06</strain>
    </source>
</reference>
<accession>X1P1M9</accession>
<dbReference type="AlphaFoldDB" id="X1P1M9"/>
<organism evidence="1">
    <name type="scientific">marine sediment metagenome</name>
    <dbReference type="NCBI Taxonomy" id="412755"/>
    <lineage>
        <taxon>unclassified sequences</taxon>
        <taxon>metagenomes</taxon>
        <taxon>ecological metagenomes</taxon>
    </lineage>
</organism>